<evidence type="ECO:0000259" key="2">
    <source>
        <dbReference type="Pfam" id="PF00535"/>
    </source>
</evidence>
<dbReference type="InterPro" id="IPR029044">
    <property type="entry name" value="Nucleotide-diphossugar_trans"/>
</dbReference>
<dbReference type="Proteomes" id="UP001055117">
    <property type="component" value="Unassembled WGS sequence"/>
</dbReference>
<dbReference type="InterPro" id="IPR001173">
    <property type="entry name" value="Glyco_trans_2-like"/>
</dbReference>
<dbReference type="EMBL" id="BPQG01000055">
    <property type="protein sequence ID" value="GJD45794.1"/>
    <property type="molecule type" value="Genomic_DNA"/>
</dbReference>
<dbReference type="PANTHER" id="PTHR43179">
    <property type="entry name" value="RHAMNOSYLTRANSFERASE WBBL"/>
    <property type="match status" value="1"/>
</dbReference>
<dbReference type="PANTHER" id="PTHR43179:SF7">
    <property type="entry name" value="RHAMNOSYLTRANSFERASE WBBL"/>
    <property type="match status" value="1"/>
</dbReference>
<keyword evidence="4" id="KW-1185">Reference proteome</keyword>
<evidence type="ECO:0000256" key="1">
    <source>
        <dbReference type="SAM" id="MobiDB-lite"/>
    </source>
</evidence>
<organism evidence="3 4">
    <name type="scientific">Methylobacterium cerastii</name>
    <dbReference type="NCBI Taxonomy" id="932741"/>
    <lineage>
        <taxon>Bacteria</taxon>
        <taxon>Pseudomonadati</taxon>
        <taxon>Pseudomonadota</taxon>
        <taxon>Alphaproteobacteria</taxon>
        <taxon>Hyphomicrobiales</taxon>
        <taxon>Methylobacteriaceae</taxon>
        <taxon>Methylobacterium</taxon>
    </lineage>
</organism>
<accession>A0ABQ4QKR9</accession>
<comment type="caution">
    <text evidence="3">The sequence shown here is derived from an EMBL/GenBank/DDBJ whole genome shotgun (WGS) entry which is preliminary data.</text>
</comment>
<dbReference type="Pfam" id="PF00535">
    <property type="entry name" value="Glycos_transf_2"/>
    <property type="match status" value="1"/>
</dbReference>
<evidence type="ECO:0000313" key="4">
    <source>
        <dbReference type="Proteomes" id="UP001055117"/>
    </source>
</evidence>
<reference evidence="3 4" key="1">
    <citation type="journal article" date="2021" name="Front. Microbiol.">
        <title>Comprehensive Comparative Genomics and Phenotyping of Methylobacterium Species.</title>
        <authorList>
            <person name="Alessa O."/>
            <person name="Ogura Y."/>
            <person name="Fujitani Y."/>
            <person name="Takami H."/>
            <person name="Hayashi T."/>
            <person name="Sahin N."/>
            <person name="Tani A."/>
        </authorList>
    </citation>
    <scope>NUCLEOTIDE SEQUENCE [LARGE SCALE GENOMIC DNA]</scope>
    <source>
        <strain evidence="3 4">DSM 23679</strain>
    </source>
</reference>
<sequence length="665" mass="72073">MPAADPVFDLRLVLPEMAGGGWIVLTYREPPTTRPRRPMLRLVRAEGVEDVVLPGVTQAYAHWLGLLPDDLCEIHLAAEPGFVLERVGRRSTASLFLQALATKPLRGISALYEGLRGDERRYRDTLRGTCAVTPRARYSDWAAERAAPLPEPRGGMDRRNAAAATDPLSRTGEGTRDPMAIRVLVLADADSKSLAATLGSLRAQSHPGWRAVVLHEAPHQATLDDPRIAHAPWRDDRSLRDLVGDASLCLLRAGDRLVSEALGLLATEIGQADLIYADELRDGAPRLKPDWSPDLARVTGYQGRPWLAAPALLARLPDGPVGPRETFPLALDLMLGQAAAGVAHLPRVLAETVGADPDAVARADLLIQHRTAVAEPLIRDRVVDLLWPLPDPAPRVSIVIPSRDRLDLIERVCRGVLHETAYPAIECVIVDNGSTDPAVLAHYDALRRDPRVTIVAYDAPFNFSAMVNAGVAAATGSVVVLLNNDVAVLRPDWLDAMVRQALRPKVGAVGAKLLYADGTLQHAGVVVGLGGRAGHILRKRPGDTAGHLGRLRVAHEVSAVTAACLAVSRENYLAVGGFDAEAFPVDFNDVDFCLRLEATGRKTMWTPAATLAHLESVSRGPSVGVKRVRFEQEAARFAERWRDAIRHDPYYHPGLSLTTFGEDLE</sequence>
<feature type="domain" description="Glycosyltransferase 2-like" evidence="2">
    <location>
        <begin position="397"/>
        <end position="515"/>
    </location>
</feature>
<feature type="region of interest" description="Disordered" evidence="1">
    <location>
        <begin position="147"/>
        <end position="173"/>
    </location>
</feature>
<protein>
    <recommendedName>
        <fullName evidence="2">Glycosyltransferase 2-like domain-containing protein</fullName>
    </recommendedName>
</protein>
<dbReference type="Gene3D" id="3.90.550.10">
    <property type="entry name" value="Spore Coat Polysaccharide Biosynthesis Protein SpsA, Chain A"/>
    <property type="match status" value="1"/>
</dbReference>
<evidence type="ECO:0000313" key="3">
    <source>
        <dbReference type="EMBL" id="GJD45794.1"/>
    </source>
</evidence>
<dbReference type="SUPFAM" id="SSF53448">
    <property type="entry name" value="Nucleotide-diphospho-sugar transferases"/>
    <property type="match status" value="1"/>
</dbReference>
<name>A0ABQ4QKR9_9HYPH</name>
<proteinExistence type="predicted"/>
<gene>
    <name evidence="3" type="ORF">AFCDBAGC_3671</name>
</gene>